<evidence type="ECO:0000256" key="1">
    <source>
        <dbReference type="SAM" id="MobiDB-lite"/>
    </source>
</evidence>
<protein>
    <submittedName>
        <fullName evidence="2">Ligand-dependent nuclear receptor-interacting factor 1</fullName>
    </submittedName>
</protein>
<feature type="region of interest" description="Disordered" evidence="1">
    <location>
        <begin position="377"/>
        <end position="467"/>
    </location>
</feature>
<feature type="compositionally biased region" description="Basic and acidic residues" evidence="1">
    <location>
        <begin position="403"/>
        <end position="412"/>
    </location>
</feature>
<dbReference type="EMBL" id="BRZM01002195">
    <property type="protein sequence ID" value="GLD74383.1"/>
    <property type="molecule type" value="Genomic_DNA"/>
</dbReference>
<feature type="compositionally biased region" description="Low complexity" evidence="1">
    <location>
        <begin position="386"/>
        <end position="401"/>
    </location>
</feature>
<feature type="compositionally biased region" description="Polar residues" evidence="1">
    <location>
        <begin position="440"/>
        <end position="451"/>
    </location>
</feature>
<accession>A0AAD3NJW1</accession>
<gene>
    <name evidence="2" type="ORF">AKAME5_002571200</name>
</gene>
<feature type="compositionally biased region" description="Basic and acidic residues" evidence="1">
    <location>
        <begin position="73"/>
        <end position="90"/>
    </location>
</feature>
<keyword evidence="2" id="KW-0675">Receptor</keyword>
<reference evidence="2" key="1">
    <citation type="submission" date="2022-08" db="EMBL/GenBank/DDBJ databases">
        <title>Genome sequencing of akame (Lates japonicus).</title>
        <authorList>
            <person name="Hashiguchi Y."/>
            <person name="Takahashi H."/>
        </authorList>
    </citation>
    <scope>NUCLEOTIDE SEQUENCE</scope>
    <source>
        <strain evidence="2">Kochi</strain>
    </source>
</reference>
<feature type="compositionally biased region" description="Basic and acidic residues" evidence="1">
    <location>
        <begin position="428"/>
        <end position="439"/>
    </location>
</feature>
<comment type="caution">
    <text evidence="2">The sequence shown here is derived from an EMBL/GenBank/DDBJ whole genome shotgun (WGS) entry which is preliminary data.</text>
</comment>
<name>A0AAD3NJW1_LATJO</name>
<dbReference type="Proteomes" id="UP001279410">
    <property type="component" value="Unassembled WGS sequence"/>
</dbReference>
<evidence type="ECO:0000313" key="3">
    <source>
        <dbReference type="Proteomes" id="UP001279410"/>
    </source>
</evidence>
<feature type="region of interest" description="Disordered" evidence="1">
    <location>
        <begin position="65"/>
        <end position="100"/>
    </location>
</feature>
<feature type="non-terminal residue" evidence="2">
    <location>
        <position position="552"/>
    </location>
</feature>
<proteinExistence type="predicted"/>
<organism evidence="2 3">
    <name type="scientific">Lates japonicus</name>
    <name type="common">Japanese lates</name>
    <dbReference type="NCBI Taxonomy" id="270547"/>
    <lineage>
        <taxon>Eukaryota</taxon>
        <taxon>Metazoa</taxon>
        <taxon>Chordata</taxon>
        <taxon>Craniata</taxon>
        <taxon>Vertebrata</taxon>
        <taxon>Euteleostomi</taxon>
        <taxon>Actinopterygii</taxon>
        <taxon>Neopterygii</taxon>
        <taxon>Teleostei</taxon>
        <taxon>Neoteleostei</taxon>
        <taxon>Acanthomorphata</taxon>
        <taxon>Carangaria</taxon>
        <taxon>Carangaria incertae sedis</taxon>
        <taxon>Centropomidae</taxon>
        <taxon>Lates</taxon>
    </lineage>
</organism>
<feature type="compositionally biased region" description="Polar residues" evidence="1">
    <location>
        <begin position="510"/>
        <end position="535"/>
    </location>
</feature>
<feature type="region of interest" description="Disordered" evidence="1">
    <location>
        <begin position="332"/>
        <end position="352"/>
    </location>
</feature>
<feature type="region of interest" description="Disordered" evidence="1">
    <location>
        <begin position="500"/>
        <end position="552"/>
    </location>
</feature>
<keyword evidence="3" id="KW-1185">Reference proteome</keyword>
<evidence type="ECO:0000313" key="2">
    <source>
        <dbReference type="EMBL" id="GLD74383.1"/>
    </source>
</evidence>
<feature type="compositionally biased region" description="Basic residues" evidence="1">
    <location>
        <begin position="413"/>
        <end position="427"/>
    </location>
</feature>
<dbReference type="AlphaFoldDB" id="A0AAD3NJW1"/>
<feature type="region of interest" description="Disordered" evidence="1">
    <location>
        <begin position="134"/>
        <end position="164"/>
    </location>
</feature>
<sequence>QDLRIIIPEESDEVIDLCEDDALDDLSQQTASAVSAQDDDNVIFVSYIPPTSEAQSPHDLIAQTGTSSLNSVTEEKSLDGRTGGDGRDDGSALNGKGPDHSILVSTVKNITHVCGSAVMNMHNNGDSNIENQQSASIQQVERMEADEETEADNSSGSCSQKQEDTHKMEVEYLSVFGRNVFRTGPGSRRVLRRSETATILKSGSFDVGNDCLVKGNTQTMDPPDRLEIYIPVEAEVKNIPLWSLPNSVLRRMGLPLSDSEGSRNLTGSPEGIWICPVVIRKKGQKPASQTGNGVAENMSSLLSRRFRAAPGPLRMSFVSSNKAAHEVLKDITPGKKMSTHRSHTSPFSQGSAPQTCQTAVVIYQGCIYLSIRKPNRSQSQLKTRDPQPAAQSSIPSTSSSKSQKKELLNDNRTKKKHTTCKVTHHEKKKDVTHKVRDVSSSRTAHSVPQSTDRVHSHSHRHKDARGERAVEEAAAPEPAWFQSEGEQEVVVIKDSGECEMQGLDGDEAESTSQNNDMDSNMQIQSGEFNQSSSESCTRRAPLGAAFVPPNHW</sequence>